<keyword evidence="1" id="KW-0732">Signal</keyword>
<dbReference type="EMBL" id="AMQQ01000023">
    <property type="protein sequence ID" value="EKJ94745.1"/>
    <property type="molecule type" value="Genomic_DNA"/>
</dbReference>
<dbReference type="Gene3D" id="2.60.40.1880">
    <property type="entry name" value="Invasion associated locus B (IalB) protein"/>
    <property type="match status" value="1"/>
</dbReference>
<sequence length="183" mass="19249">MYYTTRKRILAMFAAPLSIASIAGPAIGQQSAQALLPNGATSLQETYLDWQVGCQIIDNAKRCALSQQQVQQNGQRVLAVELQQTPDGKLAGSLVLPFGLLLDQGVTLAIDDKPPGRPLQFRTCLPGGCLVPLSLEPAMLTNLRAGATIKIEATSADGPAIPLALSLKGFATATDRLKALSAP</sequence>
<dbReference type="Proteomes" id="UP000017668">
    <property type="component" value="Unassembled WGS sequence"/>
</dbReference>
<proteinExistence type="predicted"/>
<gene>
    <name evidence="2" type="ORF">C241_15633</name>
</gene>
<dbReference type="InterPro" id="IPR038696">
    <property type="entry name" value="IalB_sf"/>
</dbReference>
<reference evidence="2 3" key="1">
    <citation type="journal article" date="2013" name="Genome Announc.">
        <title>Genome Sequence of Rhizobium lupini HPC(L) Isolated from Saline Desert Soil, Kutch (Gujarat).</title>
        <authorList>
            <person name="Agarwal L."/>
            <person name="Purohit H.J."/>
        </authorList>
    </citation>
    <scope>NUCLEOTIDE SEQUENCE [LARGE SCALE GENOMIC DNA]</scope>
    <source>
        <strain evidence="3">HPC(L)</strain>
    </source>
</reference>
<accession>A0ABN0HJF8</accession>
<feature type="chain" id="PRO_5047433743" evidence="1">
    <location>
        <begin position="24"/>
        <end position="183"/>
    </location>
</feature>
<comment type="caution">
    <text evidence="2">The sequence shown here is derived from an EMBL/GenBank/DDBJ whole genome shotgun (WGS) entry which is preliminary data.</text>
</comment>
<evidence type="ECO:0000313" key="3">
    <source>
        <dbReference type="Proteomes" id="UP000017668"/>
    </source>
</evidence>
<dbReference type="RefSeq" id="WP_006699124.1">
    <property type="nucleotide sequence ID" value="NZ_AMQQ01000023.1"/>
</dbReference>
<organism evidence="2 3">
    <name type="scientific">Bradyrhizobium lupini HPC(L)</name>
    <dbReference type="NCBI Taxonomy" id="1229491"/>
    <lineage>
        <taxon>Bacteria</taxon>
        <taxon>Pseudomonadati</taxon>
        <taxon>Pseudomonadota</taxon>
        <taxon>Alphaproteobacteria</taxon>
        <taxon>Hyphomicrobiales</taxon>
        <taxon>Nitrobacteraceae</taxon>
        <taxon>Bradyrhizobium</taxon>
    </lineage>
</organism>
<protein>
    <submittedName>
        <fullName evidence="2">Invasion-like protein</fullName>
    </submittedName>
</protein>
<dbReference type="Pfam" id="PF06776">
    <property type="entry name" value="IalB"/>
    <property type="match status" value="1"/>
</dbReference>
<feature type="signal peptide" evidence="1">
    <location>
        <begin position="1"/>
        <end position="23"/>
    </location>
</feature>
<keyword evidence="3" id="KW-1185">Reference proteome</keyword>
<dbReference type="InterPro" id="IPR010642">
    <property type="entry name" value="Invasion_prot_B"/>
</dbReference>
<evidence type="ECO:0000313" key="2">
    <source>
        <dbReference type="EMBL" id="EKJ94745.1"/>
    </source>
</evidence>
<evidence type="ECO:0000256" key="1">
    <source>
        <dbReference type="SAM" id="SignalP"/>
    </source>
</evidence>
<name>A0ABN0HJF8_RHILU</name>